<keyword evidence="2 8" id="KW-0813">Transport</keyword>
<reference evidence="13" key="1">
    <citation type="submission" date="2019-06" db="EMBL/GenBank/DDBJ databases">
        <title>Sulfurimonas gotlandica sp. nov., a chemoautotrophic and psychrotolerant epsilonproteobacterium isolated from a pelagic redoxcline, and an emended description of the genus Sulfurimonas.</title>
        <authorList>
            <person name="Wang S."/>
            <person name="Jiang L."/>
            <person name="Shao Z."/>
        </authorList>
    </citation>
    <scope>NUCLEOTIDE SEQUENCE [LARGE SCALE GENOMIC DNA]</scope>
    <source>
        <strain evidence="13">1-1N</strain>
    </source>
</reference>
<dbReference type="InterPro" id="IPR037066">
    <property type="entry name" value="Plug_dom_sf"/>
</dbReference>
<evidence type="ECO:0000313" key="12">
    <source>
        <dbReference type="EMBL" id="QFR42667.1"/>
    </source>
</evidence>
<feature type="domain" description="TonB-dependent receptor-like beta-barrel" evidence="10">
    <location>
        <begin position="230"/>
        <end position="616"/>
    </location>
</feature>
<dbReference type="InterPro" id="IPR012910">
    <property type="entry name" value="Plug_dom"/>
</dbReference>
<dbReference type="PANTHER" id="PTHR30069:SF49">
    <property type="entry name" value="OUTER MEMBRANE PROTEIN C"/>
    <property type="match status" value="1"/>
</dbReference>
<dbReference type="InterPro" id="IPR039426">
    <property type="entry name" value="TonB-dep_rcpt-like"/>
</dbReference>
<evidence type="ECO:0000313" key="13">
    <source>
        <dbReference type="Proteomes" id="UP000326061"/>
    </source>
</evidence>
<evidence type="ECO:0000259" key="11">
    <source>
        <dbReference type="Pfam" id="PF07715"/>
    </source>
</evidence>
<dbReference type="GO" id="GO:0009279">
    <property type="term" value="C:cell outer membrane"/>
    <property type="evidence" value="ECO:0007669"/>
    <property type="project" value="UniProtKB-SubCell"/>
</dbReference>
<evidence type="ECO:0000256" key="3">
    <source>
        <dbReference type="ARBA" id="ARBA00022452"/>
    </source>
</evidence>
<evidence type="ECO:0000259" key="10">
    <source>
        <dbReference type="Pfam" id="PF00593"/>
    </source>
</evidence>
<keyword evidence="12" id="KW-0675">Receptor</keyword>
<gene>
    <name evidence="12" type="ORF">FJR47_01545</name>
</gene>
<keyword evidence="4 8" id="KW-0812">Transmembrane</keyword>
<keyword evidence="3 8" id="KW-1134">Transmembrane beta strand</keyword>
<dbReference type="EMBL" id="CP041166">
    <property type="protein sequence ID" value="QFR42667.1"/>
    <property type="molecule type" value="Genomic_DNA"/>
</dbReference>
<dbReference type="KEGG" id="suln:FJR47_01545"/>
<comment type="similarity">
    <text evidence="8 9">Belongs to the TonB-dependent receptor family.</text>
</comment>
<evidence type="ECO:0000256" key="4">
    <source>
        <dbReference type="ARBA" id="ARBA00022692"/>
    </source>
</evidence>
<evidence type="ECO:0000256" key="7">
    <source>
        <dbReference type="ARBA" id="ARBA00023237"/>
    </source>
</evidence>
<dbReference type="PANTHER" id="PTHR30069">
    <property type="entry name" value="TONB-DEPENDENT OUTER MEMBRANE RECEPTOR"/>
    <property type="match status" value="1"/>
</dbReference>
<proteinExistence type="inferred from homology"/>
<feature type="domain" description="TonB-dependent receptor plug" evidence="11">
    <location>
        <begin position="30"/>
        <end position="121"/>
    </location>
</feature>
<evidence type="ECO:0000256" key="5">
    <source>
        <dbReference type="ARBA" id="ARBA00023077"/>
    </source>
</evidence>
<dbReference type="SUPFAM" id="SSF56935">
    <property type="entry name" value="Porins"/>
    <property type="match status" value="1"/>
</dbReference>
<dbReference type="Pfam" id="PF00593">
    <property type="entry name" value="TonB_dep_Rec_b-barrel"/>
    <property type="match status" value="1"/>
</dbReference>
<evidence type="ECO:0000256" key="9">
    <source>
        <dbReference type="RuleBase" id="RU003357"/>
    </source>
</evidence>
<dbReference type="AlphaFoldDB" id="A0AAJ4DLZ5"/>
<sequence length="658" mass="73324">MYKKIIPLSLTVVAVLNASEIQLPKISIESTTITEVSQEAQLSADLAQALSSSVPSIDMNRRSGIANDIYIRGQKRDNISVDVDGTKIFGACPNRMDPPTSHIVTSQIEDIEVIEGPYDVENFGTLSGGLKITTKEPTKDLSGEVTFGVGSWNYRKVGATVSGGNDFIRVLISGSSESSDQYEDGDGNTLAEQTNLKATTPFKYQSQYEDMEAYKKKSLMAKAYITVTDDQELRLSMTNNRSDDVLYPNSKMDAAYDYSNIYSIAYDVQNISDIYKNLNLKYYYSDVDHPMDTRYRNTAATNGWYRTNHLKTTMQGLKLKNSFDVYGYNLLFGLDGSRRTWEGKYYNTTVATGAVIPASISTSLTHTETENMAAFAKVEKTFGDFDIEAGARLDDTEITPDDVSKRKRDYDAISANLLTTYNLNETNKIFLGVGQASRVPDPRELYLVSPSGNEDLEQTTNTEVDLGYELNNNMMNFKVKAFYSMLEDYIYFNKTANTFNNIDATVYGAELSTSIYATDALTVDMKASYKVGEKDDVAPGADEDLADIAPLRGDIALNYEYMTNSVATLEVQASDKWDDFDADSGEQELDSWAIVNLKVKHAVNKNFDFTLGVNNLFDETYALSNTYADLILLTTGSTDTMLLNEPGRYIYTNLTFKF</sequence>
<keyword evidence="5 9" id="KW-0798">TonB box</keyword>
<protein>
    <submittedName>
        <fullName evidence="12">TonB-dependent receptor</fullName>
    </submittedName>
</protein>
<dbReference type="RefSeq" id="WP_152298733.1">
    <property type="nucleotide sequence ID" value="NZ_CP041166.1"/>
</dbReference>
<dbReference type="Proteomes" id="UP000326061">
    <property type="component" value="Chromosome"/>
</dbReference>
<dbReference type="InterPro" id="IPR000531">
    <property type="entry name" value="Beta-barrel_TonB"/>
</dbReference>
<keyword evidence="7 8" id="KW-0998">Cell outer membrane</keyword>
<dbReference type="GO" id="GO:0044718">
    <property type="term" value="P:siderophore transmembrane transport"/>
    <property type="evidence" value="ECO:0007669"/>
    <property type="project" value="TreeGrafter"/>
</dbReference>
<dbReference type="PROSITE" id="PS52016">
    <property type="entry name" value="TONB_DEPENDENT_REC_3"/>
    <property type="match status" value="1"/>
</dbReference>
<evidence type="ECO:0000256" key="1">
    <source>
        <dbReference type="ARBA" id="ARBA00004571"/>
    </source>
</evidence>
<name>A0AAJ4DLZ5_9BACT</name>
<dbReference type="InterPro" id="IPR036942">
    <property type="entry name" value="Beta-barrel_TonB_sf"/>
</dbReference>
<dbReference type="Pfam" id="PF07715">
    <property type="entry name" value="Plug"/>
    <property type="match status" value="1"/>
</dbReference>
<accession>A0AAJ4DLZ5</accession>
<keyword evidence="13" id="KW-1185">Reference proteome</keyword>
<evidence type="ECO:0000256" key="2">
    <source>
        <dbReference type="ARBA" id="ARBA00022448"/>
    </source>
</evidence>
<dbReference type="GO" id="GO:0015344">
    <property type="term" value="F:siderophore uptake transmembrane transporter activity"/>
    <property type="evidence" value="ECO:0007669"/>
    <property type="project" value="TreeGrafter"/>
</dbReference>
<dbReference type="Gene3D" id="2.170.130.10">
    <property type="entry name" value="TonB-dependent receptor, plug domain"/>
    <property type="match status" value="1"/>
</dbReference>
<dbReference type="Gene3D" id="2.40.170.20">
    <property type="entry name" value="TonB-dependent receptor, beta-barrel domain"/>
    <property type="match status" value="1"/>
</dbReference>
<organism evidence="12 13">
    <name type="scientific">Sulfurimonas xiamenensis</name>
    <dbReference type="NCBI Taxonomy" id="2590021"/>
    <lineage>
        <taxon>Bacteria</taxon>
        <taxon>Pseudomonadati</taxon>
        <taxon>Campylobacterota</taxon>
        <taxon>Epsilonproteobacteria</taxon>
        <taxon>Campylobacterales</taxon>
        <taxon>Sulfurimonadaceae</taxon>
        <taxon>Sulfurimonas</taxon>
    </lineage>
</organism>
<keyword evidence="6 8" id="KW-0472">Membrane</keyword>
<evidence type="ECO:0000256" key="8">
    <source>
        <dbReference type="PROSITE-ProRule" id="PRU01360"/>
    </source>
</evidence>
<comment type="subcellular location">
    <subcellularLocation>
        <location evidence="1 8">Cell outer membrane</location>
        <topology evidence="1 8">Multi-pass membrane protein</topology>
    </subcellularLocation>
</comment>
<evidence type="ECO:0000256" key="6">
    <source>
        <dbReference type="ARBA" id="ARBA00023136"/>
    </source>
</evidence>